<keyword evidence="10" id="KW-1185">Reference proteome</keyword>
<evidence type="ECO:0000256" key="3">
    <source>
        <dbReference type="ARBA" id="ARBA00015262"/>
    </source>
</evidence>
<dbReference type="InterPro" id="IPR036425">
    <property type="entry name" value="MoaB/Mog-like_dom_sf"/>
</dbReference>
<sequence>MKAGVLTVSDKGARGEREDLSGKILMEKLSEAGFEVAAYEIVPDEYEEIVALLVDWADRLQLPLILTTGGTGLSPRDVTPEATRAVLEKEIPGIAETLRAKGLEHTPYSMLSRGLAGIRRKSLIINLPGSPRAVEEAWEVLSPVLRHAIEKIQGSEAECARG</sequence>
<dbReference type="Pfam" id="PF00994">
    <property type="entry name" value="MoCF_biosynth"/>
    <property type="match status" value="1"/>
</dbReference>
<dbReference type="InterPro" id="IPR008284">
    <property type="entry name" value="MoCF_biosynth_CS"/>
</dbReference>
<evidence type="ECO:0000259" key="8">
    <source>
        <dbReference type="SMART" id="SM00852"/>
    </source>
</evidence>
<evidence type="ECO:0000256" key="2">
    <source>
        <dbReference type="ARBA" id="ARBA00006112"/>
    </source>
</evidence>
<dbReference type="InterPro" id="IPR051920">
    <property type="entry name" value="MPT_Adenylyltrnsfr/MoaC-Rel"/>
</dbReference>
<comment type="similarity">
    <text evidence="2 7">Belongs to the MoaB/Mog family.</text>
</comment>
<evidence type="ECO:0000256" key="7">
    <source>
        <dbReference type="PIRNR" id="PIRNR006443"/>
    </source>
</evidence>
<comment type="catalytic activity">
    <reaction evidence="5">
        <text>molybdopterin + ATP + H(+) = adenylyl-molybdopterin + diphosphate</text>
        <dbReference type="Rhea" id="RHEA:31331"/>
        <dbReference type="ChEBI" id="CHEBI:15378"/>
        <dbReference type="ChEBI" id="CHEBI:30616"/>
        <dbReference type="ChEBI" id="CHEBI:33019"/>
        <dbReference type="ChEBI" id="CHEBI:58698"/>
        <dbReference type="ChEBI" id="CHEBI:62727"/>
        <dbReference type="EC" id="2.7.7.75"/>
    </reaction>
</comment>
<dbReference type="InterPro" id="IPR001453">
    <property type="entry name" value="MoaB/Mog_dom"/>
</dbReference>
<dbReference type="UniPathway" id="UPA00344"/>
<dbReference type="SMART" id="SM00852">
    <property type="entry name" value="MoCF_biosynth"/>
    <property type="match status" value="1"/>
</dbReference>
<dbReference type="PIRSF" id="PIRSF006443">
    <property type="entry name" value="MoaB"/>
    <property type="match status" value="1"/>
</dbReference>
<comment type="function">
    <text evidence="7">May be involved in the biosynthesis of molybdopterin.</text>
</comment>
<dbReference type="PROSITE" id="PS01078">
    <property type="entry name" value="MOCF_BIOSYNTHESIS_1"/>
    <property type="match status" value="1"/>
</dbReference>
<dbReference type="GO" id="GO:0006777">
    <property type="term" value="P:Mo-molybdopterin cofactor biosynthetic process"/>
    <property type="evidence" value="ECO:0007669"/>
    <property type="project" value="UniProtKB-UniRule"/>
</dbReference>
<dbReference type="GO" id="GO:0061598">
    <property type="term" value="F:molybdopterin adenylyltransferase activity"/>
    <property type="evidence" value="ECO:0007669"/>
    <property type="project" value="UniProtKB-EC"/>
</dbReference>
<dbReference type="PANTHER" id="PTHR43764:SF1">
    <property type="entry name" value="MOLYBDOPTERIN MOLYBDOTRANSFERASE"/>
    <property type="match status" value="1"/>
</dbReference>
<proteinExistence type="inferred from homology"/>
<evidence type="ECO:0000313" key="9">
    <source>
        <dbReference type="EMBL" id="QJA05550.1"/>
    </source>
</evidence>
<evidence type="ECO:0000313" key="10">
    <source>
        <dbReference type="Proteomes" id="UP000501253"/>
    </source>
</evidence>
<reference evidence="9 10" key="1">
    <citation type="submission" date="2019-08" db="EMBL/GenBank/DDBJ databases">
        <title>Complete genome sequence of Thermosulfurimonas marina SU872T, an anaerobic thermophilic chemolithoautotrophic bacterium isolated from a shallow marine hydrothermal vent.</title>
        <authorList>
            <person name="Allioux M."/>
            <person name="Jebbar M."/>
            <person name="Slobodkina G."/>
            <person name="Slobodkin A."/>
            <person name="Moalic Y."/>
            <person name="Frolova A."/>
            <person name="Shao Z."/>
            <person name="Alain K."/>
        </authorList>
    </citation>
    <scope>NUCLEOTIDE SEQUENCE [LARGE SCALE GENOMIC DNA]</scope>
    <source>
        <strain evidence="9 10">SU872</strain>
    </source>
</reference>
<evidence type="ECO:0000256" key="4">
    <source>
        <dbReference type="ARBA" id="ARBA00023150"/>
    </source>
</evidence>
<comment type="function">
    <text evidence="6">Catalyzes the adenylation of molybdopterin as part of the biosynthesis of the molybdenum-cofactor.</text>
</comment>
<dbReference type="NCBIfam" id="TIGR00177">
    <property type="entry name" value="molyb_syn"/>
    <property type="match status" value="1"/>
</dbReference>
<dbReference type="RefSeq" id="WP_168718915.1">
    <property type="nucleotide sequence ID" value="NZ_CP042909.1"/>
</dbReference>
<dbReference type="SUPFAM" id="SSF53218">
    <property type="entry name" value="Molybdenum cofactor biosynthesis proteins"/>
    <property type="match status" value="1"/>
</dbReference>
<dbReference type="PANTHER" id="PTHR43764">
    <property type="entry name" value="MOLYBDENUM COFACTOR BIOSYNTHESIS"/>
    <property type="match status" value="1"/>
</dbReference>
<accession>A0A6H1WQW6</accession>
<dbReference type="CDD" id="cd00886">
    <property type="entry name" value="MogA_MoaB"/>
    <property type="match status" value="1"/>
</dbReference>
<dbReference type="InterPro" id="IPR012245">
    <property type="entry name" value="MoaB"/>
</dbReference>
<evidence type="ECO:0000256" key="6">
    <source>
        <dbReference type="ARBA" id="ARBA00058212"/>
    </source>
</evidence>
<evidence type="ECO:0000256" key="5">
    <source>
        <dbReference type="ARBA" id="ARBA00051131"/>
    </source>
</evidence>
<dbReference type="Proteomes" id="UP000501253">
    <property type="component" value="Chromosome"/>
</dbReference>
<organism evidence="9 10">
    <name type="scientific">Thermosulfurimonas marina</name>
    <dbReference type="NCBI Taxonomy" id="2047767"/>
    <lineage>
        <taxon>Bacteria</taxon>
        <taxon>Pseudomonadati</taxon>
        <taxon>Thermodesulfobacteriota</taxon>
        <taxon>Thermodesulfobacteria</taxon>
        <taxon>Thermodesulfobacteriales</taxon>
        <taxon>Thermodesulfobacteriaceae</taxon>
        <taxon>Thermosulfurimonas</taxon>
    </lineage>
</organism>
<dbReference type="KEGG" id="tmai:FVE67_01510"/>
<evidence type="ECO:0000256" key="1">
    <source>
        <dbReference type="ARBA" id="ARBA00005046"/>
    </source>
</evidence>
<gene>
    <name evidence="9" type="ORF">FVE67_01510</name>
</gene>
<dbReference type="Gene3D" id="3.40.980.10">
    <property type="entry name" value="MoaB/Mog-like domain"/>
    <property type="match status" value="1"/>
</dbReference>
<feature type="domain" description="MoaB/Mog" evidence="8">
    <location>
        <begin position="4"/>
        <end position="148"/>
    </location>
</feature>
<dbReference type="AlphaFoldDB" id="A0A6H1WQW6"/>
<comment type="pathway">
    <text evidence="1 7">Cofactor biosynthesis; molybdopterin biosynthesis.</text>
</comment>
<dbReference type="EMBL" id="CP042909">
    <property type="protein sequence ID" value="QJA05550.1"/>
    <property type="molecule type" value="Genomic_DNA"/>
</dbReference>
<name>A0A6H1WQW6_9BACT</name>
<keyword evidence="4 7" id="KW-0501">Molybdenum cofactor biosynthesis</keyword>
<protein>
    <recommendedName>
        <fullName evidence="3 7">Molybdenum cofactor biosynthesis protein B</fullName>
    </recommendedName>
</protein>